<dbReference type="PROSITE" id="PS01273">
    <property type="entry name" value="COA_TRANSF_1"/>
    <property type="match status" value="1"/>
</dbReference>
<dbReference type="EC" id="2.8.3.8" evidence="3"/>
<dbReference type="Gene3D" id="3.40.1080.10">
    <property type="entry name" value="Glutaconate Coenzyme A-transferase"/>
    <property type="match status" value="1"/>
</dbReference>
<protein>
    <submittedName>
        <fullName evidence="3">Acetyl-CoA:acetoacetyl-CoA transferase, alpha subunit</fullName>
        <ecNumber evidence="3">2.8.3.8</ecNumber>
    </submittedName>
</protein>
<comment type="similarity">
    <text evidence="1">Belongs to the 3-oxoacid CoA-transferase subunit A family.</text>
</comment>
<dbReference type="NCBIfam" id="TIGR02429">
    <property type="entry name" value="pcaI_scoA_fam"/>
    <property type="match status" value="1"/>
</dbReference>
<dbReference type="InterPro" id="IPR004163">
    <property type="entry name" value="CoA_transf_BS"/>
</dbReference>
<keyword evidence="3" id="KW-0614">Plasmid</keyword>
<proteinExistence type="inferred from homology"/>
<dbReference type="AlphaFoldDB" id="A0A2K9ZHD8"/>
<dbReference type="EMBL" id="CP025015">
    <property type="protein sequence ID" value="AUW47461.1"/>
    <property type="molecule type" value="Genomic_DNA"/>
</dbReference>
<reference evidence="3 4" key="1">
    <citation type="submission" date="2017-11" db="EMBL/GenBank/DDBJ databases">
        <title>Complete genome of Rhizobium leguminosarum Norway, an ineffective micro-symbiont.</title>
        <authorList>
            <person name="Hoffrichter A."/>
            <person name="Liang J."/>
            <person name="Brachmann A."/>
            <person name="Marin M."/>
        </authorList>
    </citation>
    <scope>NUCLEOTIDE SEQUENCE [LARGE SCALE GENOMIC DNA]</scope>
    <source>
        <strain evidence="3 4">Norway</strain>
        <plasmid evidence="4">Plasmid prln3</plasmid>
    </source>
</reference>
<keyword evidence="2 3" id="KW-0808">Transferase</keyword>
<geneLocation type="plasmid" evidence="4">
    <name>prln3</name>
</geneLocation>
<dbReference type="PANTHER" id="PTHR13707:SF60">
    <property type="entry name" value="ACETATE COA-TRANSFERASE SUBUNIT ALPHA"/>
    <property type="match status" value="1"/>
</dbReference>
<dbReference type="RefSeq" id="WP_105009876.1">
    <property type="nucleotide sequence ID" value="NZ_CP025015.1"/>
</dbReference>
<gene>
    <name evidence="3" type="primary">atoD</name>
    <name evidence="3" type="ORF">CUJ84_pRLN3000338</name>
</gene>
<dbReference type="Proteomes" id="UP000238523">
    <property type="component" value="Plasmid pRLN3"/>
</dbReference>
<evidence type="ECO:0000256" key="1">
    <source>
        <dbReference type="ARBA" id="ARBA00005612"/>
    </source>
</evidence>
<dbReference type="SUPFAM" id="SSF100950">
    <property type="entry name" value="NagB/RpiA/CoA transferase-like"/>
    <property type="match status" value="1"/>
</dbReference>
<dbReference type="SMART" id="SM00882">
    <property type="entry name" value="CoA_trans"/>
    <property type="match status" value="1"/>
</dbReference>
<sequence length="233" mass="24614">MFLVPLPDKRSKIGEAISLIGDGASVMLGGFGVPGTPFCLIRELVRRGPRNLTVIKNDANEAGMGVDWLLENGQVAKLITSHIGLNPTAMRLMNEGTIEVQFVPQGILAERIRVAGAGMMGFISDIGLGTAIAEGKQRVEIAGKAGVVEPALRADFALVHANKADAFGNLTFSAAARNFNPLMAMAAGRTIVEAEVIVPFGALEPENVHLTGAFVDAVVELNELPEVYGVVKR</sequence>
<evidence type="ECO:0000313" key="3">
    <source>
        <dbReference type="EMBL" id="AUW47461.1"/>
    </source>
</evidence>
<dbReference type="GO" id="GO:0008775">
    <property type="term" value="F:acetate CoA-transferase activity"/>
    <property type="evidence" value="ECO:0007669"/>
    <property type="project" value="UniProtKB-EC"/>
</dbReference>
<dbReference type="InterPro" id="IPR012792">
    <property type="entry name" value="3-oxoacid_CoA-transf_A"/>
</dbReference>
<name>A0A2K9ZHD8_RHILE</name>
<organism evidence="3 4">
    <name type="scientific">Rhizobium leguminosarum</name>
    <dbReference type="NCBI Taxonomy" id="384"/>
    <lineage>
        <taxon>Bacteria</taxon>
        <taxon>Pseudomonadati</taxon>
        <taxon>Pseudomonadota</taxon>
        <taxon>Alphaproteobacteria</taxon>
        <taxon>Hyphomicrobiales</taxon>
        <taxon>Rhizobiaceae</taxon>
        <taxon>Rhizobium/Agrobacterium group</taxon>
        <taxon>Rhizobium</taxon>
    </lineage>
</organism>
<evidence type="ECO:0000256" key="2">
    <source>
        <dbReference type="ARBA" id="ARBA00022679"/>
    </source>
</evidence>
<dbReference type="InterPro" id="IPR004165">
    <property type="entry name" value="CoA_trans_fam_I"/>
</dbReference>
<accession>A0A2K9ZHD8</accession>
<dbReference type="PANTHER" id="PTHR13707">
    <property type="entry name" value="KETOACID-COENZYME A TRANSFERASE"/>
    <property type="match status" value="1"/>
</dbReference>
<evidence type="ECO:0000313" key="4">
    <source>
        <dbReference type="Proteomes" id="UP000238523"/>
    </source>
</evidence>
<dbReference type="InterPro" id="IPR037171">
    <property type="entry name" value="NagB/RpiA_transferase-like"/>
</dbReference>
<dbReference type="Pfam" id="PF01144">
    <property type="entry name" value="CoA_trans"/>
    <property type="match status" value="1"/>
</dbReference>